<feature type="transmembrane region" description="Helical" evidence="10">
    <location>
        <begin position="89"/>
        <end position="110"/>
    </location>
</feature>
<feature type="transmembrane region" description="Helical" evidence="10">
    <location>
        <begin position="314"/>
        <end position="332"/>
    </location>
</feature>
<feature type="transmembrane region" description="Helical" evidence="10">
    <location>
        <begin position="235"/>
        <end position="260"/>
    </location>
</feature>
<keyword evidence="8 9" id="KW-0012">Acyltransferase</keyword>
<feature type="transmembrane region" description="Helical" evidence="10">
    <location>
        <begin position="147"/>
        <end position="165"/>
    </location>
</feature>
<keyword evidence="6 10" id="KW-1133">Transmembrane helix</keyword>
<evidence type="ECO:0000256" key="9">
    <source>
        <dbReference type="PIRNR" id="PIRNR016636"/>
    </source>
</evidence>
<dbReference type="GO" id="GO:0016746">
    <property type="term" value="F:acyltransferase activity"/>
    <property type="evidence" value="ECO:0007669"/>
    <property type="project" value="UniProtKB-KW"/>
</dbReference>
<dbReference type="InterPro" id="IPR024024">
    <property type="entry name" value="DltB"/>
</dbReference>
<dbReference type="NCBIfam" id="TIGR04091">
    <property type="entry name" value="LTA_dltB"/>
    <property type="match status" value="1"/>
</dbReference>
<proteinExistence type="inferred from homology"/>
<dbReference type="PATRIC" id="fig|1423808.3.peg.1271"/>
<evidence type="ECO:0000313" key="12">
    <source>
        <dbReference type="Proteomes" id="UP000051581"/>
    </source>
</evidence>
<dbReference type="PANTHER" id="PTHR13285:SF23">
    <property type="entry name" value="TEICHOIC ACID D-ALANYLTRANSFERASE"/>
    <property type="match status" value="1"/>
</dbReference>
<keyword evidence="5 10" id="KW-0812">Transmembrane</keyword>
<dbReference type="PIRSF" id="PIRSF016636">
    <property type="entry name" value="AlgI_DltB"/>
    <property type="match status" value="1"/>
</dbReference>
<evidence type="ECO:0000256" key="2">
    <source>
        <dbReference type="ARBA" id="ARBA00010323"/>
    </source>
</evidence>
<comment type="function">
    <text evidence="9">O-acyltransferase that catalyzes D-alanylation of both teichoic acid and lipoteichoic acid (LTA). D-alanylation of LTA plays an important role in modulating the properties of the cell wall in Gram-positive bacteria, influencing the net charge of the cell wall. Catalyzes D-alanylation from DltC carrier protein.</text>
</comment>
<feature type="transmembrane region" description="Helical" evidence="10">
    <location>
        <begin position="12"/>
        <end position="29"/>
    </location>
</feature>
<feature type="transmembrane region" description="Helical" evidence="10">
    <location>
        <begin position="36"/>
        <end position="54"/>
    </location>
</feature>
<evidence type="ECO:0000256" key="3">
    <source>
        <dbReference type="ARBA" id="ARBA00022475"/>
    </source>
</evidence>
<keyword evidence="7 9" id="KW-0472">Membrane</keyword>
<comment type="pathway">
    <text evidence="9">Cell wall biogenesis; lipoteichoic acid biosynthesis.</text>
</comment>
<gene>
    <name evidence="11" type="ORF">FD17_GL001258</name>
</gene>
<dbReference type="Proteomes" id="UP000051581">
    <property type="component" value="Unassembled WGS sequence"/>
</dbReference>
<dbReference type="RefSeq" id="WP_057826078.1">
    <property type="nucleotide sequence ID" value="NZ_AZEA01000020.1"/>
</dbReference>
<comment type="similarity">
    <text evidence="2 9">Belongs to the membrane-bound acyltransferase family.</text>
</comment>
<name>A0A0R1KW42_9LACO</name>
<evidence type="ECO:0000256" key="8">
    <source>
        <dbReference type="ARBA" id="ARBA00023315"/>
    </source>
</evidence>
<dbReference type="Pfam" id="PF03062">
    <property type="entry name" value="MBOAT"/>
    <property type="match status" value="1"/>
</dbReference>
<evidence type="ECO:0000256" key="5">
    <source>
        <dbReference type="ARBA" id="ARBA00022692"/>
    </source>
</evidence>
<protein>
    <recommendedName>
        <fullName evidence="9">Teichoic acid D-alanyltransferase</fullName>
        <ecNumber evidence="9">2.3.1.-</ecNumber>
    </recommendedName>
</protein>
<evidence type="ECO:0000256" key="1">
    <source>
        <dbReference type="ARBA" id="ARBA00004651"/>
    </source>
</evidence>
<feature type="transmembrane region" description="Helical" evidence="10">
    <location>
        <begin position="338"/>
        <end position="356"/>
    </location>
</feature>
<organism evidence="11 12">
    <name type="scientific">Lentilactobacillus sunkii DSM 19904</name>
    <dbReference type="NCBI Taxonomy" id="1423808"/>
    <lineage>
        <taxon>Bacteria</taxon>
        <taxon>Bacillati</taxon>
        <taxon>Bacillota</taxon>
        <taxon>Bacilli</taxon>
        <taxon>Lactobacillales</taxon>
        <taxon>Lactobacillaceae</taxon>
        <taxon>Lentilactobacillus</taxon>
    </lineage>
</organism>
<feature type="transmembrane region" description="Helical" evidence="10">
    <location>
        <begin position="194"/>
        <end position="214"/>
    </location>
</feature>
<dbReference type="UniPathway" id="UPA00556"/>
<dbReference type="InterPro" id="IPR024194">
    <property type="entry name" value="Ac/AlaTfrase_AlgI/DltB"/>
</dbReference>
<dbReference type="EC" id="2.3.1.-" evidence="9"/>
<feature type="transmembrane region" description="Helical" evidence="10">
    <location>
        <begin position="377"/>
        <end position="401"/>
    </location>
</feature>
<dbReference type="InterPro" id="IPR051085">
    <property type="entry name" value="MB_O-acyltransferase"/>
</dbReference>
<comment type="subcellular location">
    <subcellularLocation>
        <location evidence="1">Cell membrane</location>
        <topology evidence="1">Multi-pass membrane protein</topology>
    </subcellularLocation>
</comment>
<evidence type="ECO:0000256" key="7">
    <source>
        <dbReference type="ARBA" id="ARBA00023136"/>
    </source>
</evidence>
<dbReference type="EMBL" id="AZEA01000020">
    <property type="protein sequence ID" value="KRK87504.1"/>
    <property type="molecule type" value="Genomic_DNA"/>
</dbReference>
<evidence type="ECO:0000256" key="10">
    <source>
        <dbReference type="SAM" id="Phobius"/>
    </source>
</evidence>
<keyword evidence="12" id="KW-1185">Reference proteome</keyword>
<evidence type="ECO:0000256" key="6">
    <source>
        <dbReference type="ARBA" id="ARBA00022989"/>
    </source>
</evidence>
<reference evidence="11 12" key="1">
    <citation type="journal article" date="2015" name="Genome Announc.">
        <title>Expanding the biotechnology potential of lactobacilli through comparative genomics of 213 strains and associated genera.</title>
        <authorList>
            <person name="Sun Z."/>
            <person name="Harris H.M."/>
            <person name="McCann A."/>
            <person name="Guo C."/>
            <person name="Argimon S."/>
            <person name="Zhang W."/>
            <person name="Yang X."/>
            <person name="Jeffery I.B."/>
            <person name="Cooney J.C."/>
            <person name="Kagawa T.F."/>
            <person name="Liu W."/>
            <person name="Song Y."/>
            <person name="Salvetti E."/>
            <person name="Wrobel A."/>
            <person name="Rasinkangas P."/>
            <person name="Parkhill J."/>
            <person name="Rea M.C."/>
            <person name="O'Sullivan O."/>
            <person name="Ritari J."/>
            <person name="Douillard F.P."/>
            <person name="Paul Ross R."/>
            <person name="Yang R."/>
            <person name="Briner A.E."/>
            <person name="Felis G.E."/>
            <person name="de Vos W.M."/>
            <person name="Barrangou R."/>
            <person name="Klaenhammer T.R."/>
            <person name="Caufield P.W."/>
            <person name="Cui Y."/>
            <person name="Zhang H."/>
            <person name="O'Toole P.W."/>
        </authorList>
    </citation>
    <scope>NUCLEOTIDE SEQUENCE [LARGE SCALE GENOMIC DNA]</scope>
    <source>
        <strain evidence="11 12">DSM 19904</strain>
    </source>
</reference>
<sequence>MRWYIPYGNPTYFIWLALAIIPLMIGLLYGRRFRGYQTIISLFFLILTFGGPNWKTGISLISYLVYQMILVGLYSRYRQPKGSPNKGWIFVTAVVLAIVPLVIVKLTPLFTPGRQSIIGFMGISYITFKVVQTIMETRDGMIKEFHPVLFGQFLLFFPTISSGPIDRYRRFEADYAKVPEREAYLDMIQKGVRYVFQGFLYKFILAYYFGTILMPQLQQQALLAHGFSWNIVGYMYAYSMDLFFDFAGYSLFAVGISYLMGIKTPMNFNQPFKSKNIKDFWNRWHMTLSFWFRDYIFMRLVFFCMKHHIFKSRTTTANVCYVINMLIMGFWHGETWFYITYGLYHGFAMVINDTWLKFKKKHQKHIPHNKLTELFAIFLTFNVVCFSFLIFSGFLNTLFFAPKPY</sequence>
<dbReference type="OrthoDB" id="9805788at2"/>
<dbReference type="InterPro" id="IPR004299">
    <property type="entry name" value="MBOAT_fam"/>
</dbReference>
<feature type="transmembrane region" description="Helical" evidence="10">
    <location>
        <begin position="116"/>
        <end position="135"/>
    </location>
</feature>
<dbReference type="PANTHER" id="PTHR13285">
    <property type="entry name" value="ACYLTRANSFERASE"/>
    <property type="match status" value="1"/>
</dbReference>
<dbReference type="GO" id="GO:0005886">
    <property type="term" value="C:plasma membrane"/>
    <property type="evidence" value="ECO:0007669"/>
    <property type="project" value="UniProtKB-SubCell"/>
</dbReference>
<evidence type="ECO:0000256" key="4">
    <source>
        <dbReference type="ARBA" id="ARBA00022679"/>
    </source>
</evidence>
<dbReference type="PIRSF" id="PIRSF500216">
    <property type="entry name" value="DltB"/>
    <property type="match status" value="1"/>
</dbReference>
<keyword evidence="3 9" id="KW-1003">Cell membrane</keyword>
<accession>A0A0R1KW42</accession>
<evidence type="ECO:0000313" key="11">
    <source>
        <dbReference type="EMBL" id="KRK87504.1"/>
    </source>
</evidence>
<dbReference type="GO" id="GO:0070395">
    <property type="term" value="P:lipoteichoic acid biosynthetic process"/>
    <property type="evidence" value="ECO:0007669"/>
    <property type="project" value="UniProtKB-UniRule"/>
</dbReference>
<keyword evidence="4 9" id="KW-0808">Transferase</keyword>
<comment type="caution">
    <text evidence="11">The sequence shown here is derived from an EMBL/GenBank/DDBJ whole genome shotgun (WGS) entry which is preliminary data.</text>
</comment>
<dbReference type="AlphaFoldDB" id="A0A0R1KW42"/>